<evidence type="ECO:0000256" key="1">
    <source>
        <dbReference type="SAM" id="SignalP"/>
    </source>
</evidence>
<dbReference type="AlphaFoldDB" id="A0A0L8BW14"/>
<dbReference type="PATRIC" id="fig|106592.7.peg.6726"/>
<accession>A0A0L8BW14</accession>
<gene>
    <name evidence="2" type="ORF">AC244_13020</name>
</gene>
<evidence type="ECO:0000313" key="3">
    <source>
        <dbReference type="Proteomes" id="UP000037425"/>
    </source>
</evidence>
<comment type="caution">
    <text evidence="2">The sequence shown here is derived from an EMBL/GenBank/DDBJ whole genome shotgun (WGS) entry which is preliminary data.</text>
</comment>
<dbReference type="OrthoDB" id="7852244at2"/>
<keyword evidence="1" id="KW-0732">Signal</keyword>
<proteinExistence type="predicted"/>
<dbReference type="Proteomes" id="UP000037425">
    <property type="component" value="Unassembled WGS sequence"/>
</dbReference>
<name>A0A0L8BW14_ENSAD</name>
<protein>
    <submittedName>
        <fullName evidence="2">Uncharacterized protein</fullName>
    </submittedName>
</protein>
<feature type="signal peptide" evidence="1">
    <location>
        <begin position="1"/>
        <end position="22"/>
    </location>
</feature>
<feature type="chain" id="PRO_5005581497" evidence="1">
    <location>
        <begin position="23"/>
        <end position="167"/>
    </location>
</feature>
<organism evidence="2 3">
    <name type="scientific">Ensifer adhaerens</name>
    <name type="common">Sinorhizobium morelense</name>
    <dbReference type="NCBI Taxonomy" id="106592"/>
    <lineage>
        <taxon>Bacteria</taxon>
        <taxon>Pseudomonadati</taxon>
        <taxon>Pseudomonadota</taxon>
        <taxon>Alphaproteobacteria</taxon>
        <taxon>Hyphomicrobiales</taxon>
        <taxon>Rhizobiaceae</taxon>
        <taxon>Sinorhizobium/Ensifer group</taxon>
        <taxon>Ensifer</taxon>
    </lineage>
</organism>
<dbReference type="RefSeq" id="WP_053249248.1">
    <property type="nucleotide sequence ID" value="NZ_LGAP01000006.1"/>
</dbReference>
<dbReference type="EMBL" id="LGAP01000006">
    <property type="protein sequence ID" value="KOF18907.1"/>
    <property type="molecule type" value="Genomic_DNA"/>
</dbReference>
<reference evidence="3" key="1">
    <citation type="submission" date="2015-07" db="EMBL/GenBank/DDBJ databases">
        <title>Whole genome sequence of an Ensifer adhaerens strain isolated from a cave pool in the Wind Cave National Park.</title>
        <authorList>
            <person name="Eng W.W.H."/>
            <person name="Gan H.M."/>
            <person name="Barton H.A."/>
            <person name="Savka M.A."/>
        </authorList>
    </citation>
    <scope>NUCLEOTIDE SEQUENCE [LARGE SCALE GENOMIC DNA]</scope>
    <source>
        <strain evidence="3">SD006</strain>
    </source>
</reference>
<sequence length="167" mass="17393">MVLARSLLVAALGTVAATPVLGQECSQARAIYGDRDGGYELRFEPVGSESAVTSNHFKIVVLKPGLLLDGVVMPSGEPERATGIVMHNCPTGDVTGEELRTCTVWQGPVYSVDKAGAIAEIPAEDAPAAHQILLPDFGPSLRASSAWGKGKAEADSWDAFTLKGCAA</sequence>
<evidence type="ECO:0000313" key="2">
    <source>
        <dbReference type="EMBL" id="KOF18907.1"/>
    </source>
</evidence>